<accession>A0AA36B5P1</accession>
<feature type="compositionally biased region" description="Basic and acidic residues" evidence="1">
    <location>
        <begin position="27"/>
        <end position="38"/>
    </location>
</feature>
<proteinExistence type="predicted"/>
<organism evidence="2 3">
    <name type="scientific">Octopus vulgaris</name>
    <name type="common">Common octopus</name>
    <dbReference type="NCBI Taxonomy" id="6645"/>
    <lineage>
        <taxon>Eukaryota</taxon>
        <taxon>Metazoa</taxon>
        <taxon>Spiralia</taxon>
        <taxon>Lophotrochozoa</taxon>
        <taxon>Mollusca</taxon>
        <taxon>Cephalopoda</taxon>
        <taxon>Coleoidea</taxon>
        <taxon>Octopodiformes</taxon>
        <taxon>Octopoda</taxon>
        <taxon>Incirrata</taxon>
        <taxon>Octopodidae</taxon>
        <taxon>Octopus</taxon>
    </lineage>
</organism>
<dbReference type="AlphaFoldDB" id="A0AA36B5P1"/>
<gene>
    <name evidence="2" type="ORF">OCTVUL_1B016943</name>
</gene>
<evidence type="ECO:0000256" key="1">
    <source>
        <dbReference type="SAM" id="MobiDB-lite"/>
    </source>
</evidence>
<feature type="compositionally biased region" description="Polar residues" evidence="1">
    <location>
        <begin position="40"/>
        <end position="50"/>
    </location>
</feature>
<keyword evidence="3" id="KW-1185">Reference proteome</keyword>
<evidence type="ECO:0000313" key="3">
    <source>
        <dbReference type="Proteomes" id="UP001162480"/>
    </source>
</evidence>
<reference evidence="2" key="1">
    <citation type="submission" date="2023-08" db="EMBL/GenBank/DDBJ databases">
        <authorList>
            <person name="Alioto T."/>
            <person name="Alioto T."/>
            <person name="Gomez Garrido J."/>
        </authorList>
    </citation>
    <scope>NUCLEOTIDE SEQUENCE</scope>
</reference>
<sequence>MYSIQLQSKSKVGYSTGKAASRHTIHPSKERRCSDAEASHSLSNPTALNTNEEEIEEYNYGEDDRVDQNDNDSDAISTRLVAKICKQLSEEGIDIPAPSQQDIYKALFKKAVGMKKYLIDTICNQKRTLHFDGKHIDGNEYQVVVNKNETSQIKLAAMKLCDGRAEIIAEGL</sequence>
<dbReference type="EMBL" id="OX597822">
    <property type="protein sequence ID" value="CAI9727829.1"/>
    <property type="molecule type" value="Genomic_DNA"/>
</dbReference>
<evidence type="ECO:0000313" key="2">
    <source>
        <dbReference type="EMBL" id="CAI9727829.1"/>
    </source>
</evidence>
<feature type="compositionally biased region" description="Polar residues" evidence="1">
    <location>
        <begin position="1"/>
        <end position="10"/>
    </location>
</feature>
<feature type="region of interest" description="Disordered" evidence="1">
    <location>
        <begin position="1"/>
        <end position="53"/>
    </location>
</feature>
<name>A0AA36B5P1_OCTVU</name>
<dbReference type="Proteomes" id="UP001162480">
    <property type="component" value="Chromosome 9"/>
</dbReference>
<protein>
    <submittedName>
        <fullName evidence="2">Uncharacterized protein</fullName>
    </submittedName>
</protein>